<evidence type="ECO:0000313" key="3">
    <source>
        <dbReference type="Proteomes" id="UP001610334"/>
    </source>
</evidence>
<evidence type="ECO:0000313" key="2">
    <source>
        <dbReference type="EMBL" id="KAL2816276.1"/>
    </source>
</evidence>
<gene>
    <name evidence="2" type="ORF">BJX63DRAFT_387802</name>
</gene>
<protein>
    <submittedName>
        <fullName evidence="2">Uncharacterized protein</fullName>
    </submittedName>
</protein>
<dbReference type="EMBL" id="JBFXLT010000023">
    <property type="protein sequence ID" value="KAL2816276.1"/>
    <property type="molecule type" value="Genomic_DNA"/>
</dbReference>
<dbReference type="Proteomes" id="UP001610334">
    <property type="component" value="Unassembled WGS sequence"/>
</dbReference>
<keyword evidence="1" id="KW-0812">Transmembrane</keyword>
<accession>A0ABR4HLC2</accession>
<keyword evidence="1" id="KW-1133">Transmembrane helix</keyword>
<keyword evidence="3" id="KW-1185">Reference proteome</keyword>
<name>A0ABR4HLC2_9EURO</name>
<reference evidence="2 3" key="1">
    <citation type="submission" date="2024-07" db="EMBL/GenBank/DDBJ databases">
        <title>Section-level genome sequencing and comparative genomics of Aspergillus sections Usti and Cavernicolus.</title>
        <authorList>
            <consortium name="Lawrence Berkeley National Laboratory"/>
            <person name="Nybo J.L."/>
            <person name="Vesth T.C."/>
            <person name="Theobald S."/>
            <person name="Frisvad J.C."/>
            <person name="Larsen T.O."/>
            <person name="Kjaerboelling I."/>
            <person name="Rothschild-Mancinelli K."/>
            <person name="Lyhne E.K."/>
            <person name="Kogle M.E."/>
            <person name="Barry K."/>
            <person name="Clum A."/>
            <person name="Na H."/>
            <person name="Ledsgaard L."/>
            <person name="Lin J."/>
            <person name="Lipzen A."/>
            <person name="Kuo A."/>
            <person name="Riley R."/>
            <person name="Mondo S."/>
            <person name="Labutti K."/>
            <person name="Haridas S."/>
            <person name="Pangalinan J."/>
            <person name="Salamov A.A."/>
            <person name="Simmons B.A."/>
            <person name="Magnuson J.K."/>
            <person name="Chen J."/>
            <person name="Drula E."/>
            <person name="Henrissat B."/>
            <person name="Wiebenga A."/>
            <person name="Lubbers R.J."/>
            <person name="Gomes A.C."/>
            <person name="Makela M.R."/>
            <person name="Stajich J."/>
            <person name="Grigoriev I.V."/>
            <person name="Mortensen U.H."/>
            <person name="De Vries R.P."/>
            <person name="Baker S.E."/>
            <person name="Andersen M.R."/>
        </authorList>
    </citation>
    <scope>NUCLEOTIDE SEQUENCE [LARGE SCALE GENOMIC DNA]</scope>
    <source>
        <strain evidence="2 3">CBS 588.65</strain>
    </source>
</reference>
<proteinExistence type="predicted"/>
<sequence>MVFMAFIRGKYSISGPMPGLSTPGSIGLTLGNILMGGALTWLINHLLATSAGHQNWRKEKWKHQHAMESDFILDKQDFSQRPKSKSYTHTDFCL</sequence>
<feature type="transmembrane region" description="Helical" evidence="1">
    <location>
        <begin position="26"/>
        <end position="48"/>
    </location>
</feature>
<comment type="caution">
    <text evidence="2">The sequence shown here is derived from an EMBL/GenBank/DDBJ whole genome shotgun (WGS) entry which is preliminary data.</text>
</comment>
<keyword evidence="1" id="KW-0472">Membrane</keyword>
<organism evidence="2 3">
    <name type="scientific">Aspergillus granulosus</name>
    <dbReference type="NCBI Taxonomy" id="176169"/>
    <lineage>
        <taxon>Eukaryota</taxon>
        <taxon>Fungi</taxon>
        <taxon>Dikarya</taxon>
        <taxon>Ascomycota</taxon>
        <taxon>Pezizomycotina</taxon>
        <taxon>Eurotiomycetes</taxon>
        <taxon>Eurotiomycetidae</taxon>
        <taxon>Eurotiales</taxon>
        <taxon>Aspergillaceae</taxon>
        <taxon>Aspergillus</taxon>
        <taxon>Aspergillus subgen. Nidulantes</taxon>
    </lineage>
</organism>
<evidence type="ECO:0000256" key="1">
    <source>
        <dbReference type="SAM" id="Phobius"/>
    </source>
</evidence>